<sequence>MANNAEDARFSKLFSIYISEAEKYDKTLVDGWRSDMESMIIFAGLFSAVLTAFIIQSYQTLAPDNAAITAQLLAQISAQLASGSNATTAASLPPFTPDPSSLACNVLWFLSLGFSLGCALLATLVEQWARNFVQKVDMRPSPPIRARVYSFLYFGMKRFRMHDIVEVVPFLLHLSLFLFLAGLVLFLVTVNTAVMYLCVGILGLILVVYMTVTVLPLLCSDCPYQTPLTNACWNLALFLTRLSALGPAGAAPTMTERMVTNATAAVDTKRQRDVRALTWTVKSLVDDNELAPFIDALPAALSAKVVDLRSPLIVALSEDREARMVARVLTFLRSAMAANETQRCISAVKAVVALARIRVAVHDTSSPPSSLPFFARVHFESELGVGQLSRQLISSPTNGWKWLYTNSPSAALENYWRTMRALMLWSCAAEIQRALEDAERTFYQSNSQGNIAEIFRSRLGVFGRPRYPLPLPSLVGLWIRPPTIAVQSPDLFDVTRAELSDARLDLLCTYLLESLNQQELPYEFESCFELLQHDCRPPFSSQHQETVAKTIVTWASEYWKFSNAEHAALMPGIRFLVDALLMFYKSHGTASPLTESSLDAVDALLSFIGRHDASDRTFVIGTVLRLSESDRSSIAEEFMHLVTRYINESHHIPQASEWTLTGLWALGAWTSSSGIHSLSMGDRNSIARLESLNESALAPCASISMAISHLLRIRSELNRVDPNDQDAVHVLYEQNQNHFLWPEVTAAQSLANFEMEHSSAAERYQQLSAHLQIRLGEATLATLARFITRSARHMVPDESSLAMRLFAENLHPKNDAAVHMQHRIDLVDSLSFFAGSQNSRNSLAPLIDHGLEAFYVYLLHEEVLEILEARVRGQQTGHAMKQLEAILSKLRGMSDTTLEERTEGAT</sequence>
<reference evidence="3" key="1">
    <citation type="submission" date="2023-11" db="EMBL/GenBank/DDBJ databases">
        <authorList>
            <person name="De Vega J J."/>
            <person name="De Vega J J."/>
        </authorList>
    </citation>
    <scope>NUCLEOTIDE SEQUENCE</scope>
</reference>
<keyword evidence="1" id="KW-0812">Transmembrane</keyword>
<keyword evidence="1" id="KW-1133">Transmembrane helix</keyword>
<feature type="transmembrane region" description="Helical" evidence="1">
    <location>
        <begin position="39"/>
        <end position="58"/>
    </location>
</feature>
<dbReference type="EMBL" id="CAVNYO010000446">
    <property type="protein sequence ID" value="CAK5282110.1"/>
    <property type="molecule type" value="Genomic_DNA"/>
</dbReference>
<feature type="transmembrane region" description="Helical" evidence="1">
    <location>
        <begin position="167"/>
        <end position="188"/>
    </location>
</feature>
<evidence type="ECO:0000256" key="1">
    <source>
        <dbReference type="SAM" id="Phobius"/>
    </source>
</evidence>
<dbReference type="Pfam" id="PF20153">
    <property type="entry name" value="DUF6535"/>
    <property type="match status" value="1"/>
</dbReference>
<feature type="domain" description="DUF6535" evidence="2">
    <location>
        <begin position="16"/>
        <end position="188"/>
    </location>
</feature>
<feature type="transmembrane region" description="Helical" evidence="1">
    <location>
        <begin position="106"/>
        <end position="125"/>
    </location>
</feature>
<evidence type="ECO:0000259" key="2">
    <source>
        <dbReference type="Pfam" id="PF20153"/>
    </source>
</evidence>
<proteinExistence type="predicted"/>
<keyword evidence="4" id="KW-1185">Reference proteome</keyword>
<name>A0AAD2HVZ1_9AGAR</name>
<accession>A0AAD2HVZ1</accession>
<feature type="transmembrane region" description="Helical" evidence="1">
    <location>
        <begin position="194"/>
        <end position="219"/>
    </location>
</feature>
<gene>
    <name evidence="3" type="ORF">MYCIT1_LOCUS33586</name>
</gene>
<keyword evidence="1" id="KW-0472">Membrane</keyword>
<protein>
    <recommendedName>
        <fullName evidence="2">DUF6535 domain-containing protein</fullName>
    </recommendedName>
</protein>
<dbReference type="Proteomes" id="UP001295794">
    <property type="component" value="Unassembled WGS sequence"/>
</dbReference>
<comment type="caution">
    <text evidence="3">The sequence shown here is derived from an EMBL/GenBank/DDBJ whole genome shotgun (WGS) entry which is preliminary data.</text>
</comment>
<dbReference type="InterPro" id="IPR045338">
    <property type="entry name" value="DUF6535"/>
</dbReference>
<evidence type="ECO:0000313" key="3">
    <source>
        <dbReference type="EMBL" id="CAK5282110.1"/>
    </source>
</evidence>
<feature type="transmembrane region" description="Helical" evidence="1">
    <location>
        <begin position="231"/>
        <end position="250"/>
    </location>
</feature>
<evidence type="ECO:0000313" key="4">
    <source>
        <dbReference type="Proteomes" id="UP001295794"/>
    </source>
</evidence>
<dbReference type="AlphaFoldDB" id="A0AAD2HVZ1"/>
<organism evidence="3 4">
    <name type="scientific">Mycena citricolor</name>
    <dbReference type="NCBI Taxonomy" id="2018698"/>
    <lineage>
        <taxon>Eukaryota</taxon>
        <taxon>Fungi</taxon>
        <taxon>Dikarya</taxon>
        <taxon>Basidiomycota</taxon>
        <taxon>Agaricomycotina</taxon>
        <taxon>Agaricomycetes</taxon>
        <taxon>Agaricomycetidae</taxon>
        <taxon>Agaricales</taxon>
        <taxon>Marasmiineae</taxon>
        <taxon>Mycenaceae</taxon>
        <taxon>Mycena</taxon>
    </lineage>
</organism>